<dbReference type="CDD" id="cd00303">
    <property type="entry name" value="retropepsin_like"/>
    <property type="match status" value="1"/>
</dbReference>
<organism evidence="4 5">
    <name type="scientific">Suillus placidus</name>
    <dbReference type="NCBI Taxonomy" id="48579"/>
    <lineage>
        <taxon>Eukaryota</taxon>
        <taxon>Fungi</taxon>
        <taxon>Dikarya</taxon>
        <taxon>Basidiomycota</taxon>
        <taxon>Agaricomycotina</taxon>
        <taxon>Agaricomycetes</taxon>
        <taxon>Agaricomycetidae</taxon>
        <taxon>Boletales</taxon>
        <taxon>Suillineae</taxon>
        <taxon>Suillaceae</taxon>
        <taxon>Suillus</taxon>
    </lineage>
</organism>
<dbReference type="GO" id="GO:0004190">
    <property type="term" value="F:aspartic-type endopeptidase activity"/>
    <property type="evidence" value="ECO:0007669"/>
    <property type="project" value="UniProtKB-KW"/>
</dbReference>
<proteinExistence type="predicted"/>
<keyword evidence="1" id="KW-0645">Protease</keyword>
<dbReference type="InterPro" id="IPR001969">
    <property type="entry name" value="Aspartic_peptidase_AS"/>
</dbReference>
<dbReference type="GO" id="GO:0006508">
    <property type="term" value="P:proteolysis"/>
    <property type="evidence" value="ECO:0007669"/>
    <property type="project" value="InterPro"/>
</dbReference>
<feature type="region of interest" description="Disordered" evidence="2">
    <location>
        <begin position="912"/>
        <end position="931"/>
    </location>
</feature>
<gene>
    <name evidence="4" type="ORF">EV702DRAFT_1200855</name>
</gene>
<evidence type="ECO:0000256" key="2">
    <source>
        <dbReference type="SAM" id="MobiDB-lite"/>
    </source>
</evidence>
<dbReference type="InterPro" id="IPR021109">
    <property type="entry name" value="Peptidase_aspartic_dom_sf"/>
</dbReference>
<feature type="compositionally biased region" description="Basic and acidic residues" evidence="2">
    <location>
        <begin position="66"/>
        <end position="89"/>
    </location>
</feature>
<feature type="compositionally biased region" description="Acidic residues" evidence="2">
    <location>
        <begin position="19"/>
        <end position="32"/>
    </location>
</feature>
<dbReference type="InterPro" id="IPR025165">
    <property type="entry name" value="DUF4100"/>
</dbReference>
<feature type="region of interest" description="Disordered" evidence="2">
    <location>
        <begin position="1"/>
        <end position="164"/>
    </location>
</feature>
<dbReference type="Pfam" id="PF13352">
    <property type="entry name" value="DUF4100"/>
    <property type="match status" value="1"/>
</dbReference>
<feature type="compositionally biased region" description="Basic and acidic residues" evidence="2">
    <location>
        <begin position="110"/>
        <end position="119"/>
    </location>
</feature>
<comment type="caution">
    <text evidence="4">The sequence shown here is derived from an EMBL/GenBank/DDBJ whole genome shotgun (WGS) entry which is preliminary data.</text>
</comment>
<dbReference type="PROSITE" id="PS00141">
    <property type="entry name" value="ASP_PROTEASE"/>
    <property type="match status" value="1"/>
</dbReference>
<accession>A0A9P6ZQH2</accession>
<dbReference type="AlphaFoldDB" id="A0A9P6ZQH2"/>
<feature type="compositionally biased region" description="Acidic residues" evidence="2">
    <location>
        <begin position="1"/>
        <end position="12"/>
    </location>
</feature>
<evidence type="ECO:0000313" key="4">
    <source>
        <dbReference type="EMBL" id="KAG1773722.1"/>
    </source>
</evidence>
<evidence type="ECO:0000313" key="5">
    <source>
        <dbReference type="Proteomes" id="UP000714275"/>
    </source>
</evidence>
<reference evidence="4" key="1">
    <citation type="journal article" date="2020" name="New Phytol.">
        <title>Comparative genomics reveals dynamic genome evolution in host specialist ectomycorrhizal fungi.</title>
        <authorList>
            <person name="Lofgren L.A."/>
            <person name="Nguyen N.H."/>
            <person name="Vilgalys R."/>
            <person name="Ruytinx J."/>
            <person name="Liao H.L."/>
            <person name="Branco S."/>
            <person name="Kuo A."/>
            <person name="LaButti K."/>
            <person name="Lipzen A."/>
            <person name="Andreopoulos W."/>
            <person name="Pangilinan J."/>
            <person name="Riley R."/>
            <person name="Hundley H."/>
            <person name="Na H."/>
            <person name="Barry K."/>
            <person name="Grigoriev I.V."/>
            <person name="Stajich J.E."/>
            <person name="Kennedy P.G."/>
        </authorList>
    </citation>
    <scope>NUCLEOTIDE SEQUENCE</scope>
    <source>
        <strain evidence="4">DOB743</strain>
    </source>
</reference>
<dbReference type="EMBL" id="JABBWD010000046">
    <property type="protein sequence ID" value="KAG1773722.1"/>
    <property type="molecule type" value="Genomic_DNA"/>
</dbReference>
<keyword evidence="1" id="KW-0064">Aspartyl protease</keyword>
<protein>
    <recommendedName>
        <fullName evidence="3">DUF4100 domain-containing protein</fullName>
    </recommendedName>
</protein>
<feature type="compositionally biased region" description="Low complexity" evidence="2">
    <location>
        <begin position="920"/>
        <end position="931"/>
    </location>
</feature>
<evidence type="ECO:0000256" key="1">
    <source>
        <dbReference type="ARBA" id="ARBA00022750"/>
    </source>
</evidence>
<feature type="domain" description="DUF4100" evidence="3">
    <location>
        <begin position="26"/>
        <end position="208"/>
    </location>
</feature>
<dbReference type="Proteomes" id="UP000714275">
    <property type="component" value="Unassembled WGS sequence"/>
</dbReference>
<dbReference type="OrthoDB" id="5535068at2759"/>
<keyword evidence="5" id="KW-1185">Reference proteome</keyword>
<evidence type="ECO:0000259" key="3">
    <source>
        <dbReference type="Pfam" id="PF13352"/>
    </source>
</evidence>
<dbReference type="Gene3D" id="2.40.70.10">
    <property type="entry name" value="Acid Proteases"/>
    <property type="match status" value="1"/>
</dbReference>
<name>A0A9P6ZQH2_9AGAM</name>
<sequence length="1212" mass="134137">MSSDSNDIDTEESINRYEESDDEETDTEDDEAYAFPVERVTRNSTHGRRERFEEVFPHGQSKNLKKLNDKDKGKDKVPTSPAKKAEPQAKPKSTQPTPDVKTKPVKKRKVEQSLDKGWDSEDIVMDDVDEKKATEKRPKNNDSPFKPTLNPDRKTTTTSQRVSDIAAKVKPEKILETVLRTPIRLEVGELLGTSRELSGILANAIKPKSLPNDSKIEAHSVWTKTRGLLIKIAMHCDGQAINAIIDTGSQLNIINKHIWKTIINRPIDIAKAVSMNDANGGEGKLRGLVQNVPLDCGGVDHGSKDLAVRYKLLCTPDGNDPNWDFEPSTWITNMGKTSMYCEITEKLPNSEVGMEISEIKNHVTKIFENQLKADQIIQDEIVSKYPNKSDVIEIKEFMKSIKEAPKLMLRPAPFGLVFEKNSARHPKFTHTSQSSNQLTPRNMPEQIFDETSAEVADFLIQNSGNFQFSTSIHSDTLTLSFRASPLPSLSSNNDTNFSSLSYSPIQWEDWTDEPDGPNIVDTNGLVPAAISQPCAGSQDSAGKIPTEQPSKDLLPNGSGVYVFEGLTKTMPIPNIHHPPNGTKTLGNVSQLPNIHHTLNDSLLHNASFFSNVSHLSNDSHLSNVSHLPNVSHLSNDSRLSNISHFSNDSQLPNIYYPFNGPHVANVSHLSNDSHLSNVSHLSNDSHFFNVSQLPNVSHSSNDSRLSNVSHFSNDSQLPNVYHPLNGPHVANVSHLSNVSQLPNIYHPFNGPHVANVSHLSNVYHPLNASHSGNVSQLPNVYHASNGSHLLDNYLTNTTTTSYNYDTSAIPPVLSDPNEPCFAHIPTFVPDSGLDPHTDSLIPRIDAIADNVRVRDFAQESHQVPEVKTEPALEEGEILPDTKAYVPEGGHFESDNVCDALTMIVSRAAQDEHDGPFVNGYSRSSTASTPPYASPIISSPSVYSISDESIDVYYMNSSPAHSTHSLTYPITPPNSKAKLSTIYENKDEHMPSLVPSQMFAPESNVCTDANIEHPLPSPVPMSGTIPYRGITRADGRTKISFDGITHLEAQQHLTMKYAKYNDYVSGGSLSWTPRWSNSETYKGQYEDVNPFFSESENKHLNSYAAIVENHGEPILASKILEALLMPCPDEDTISALTESRLLDIGSVKDILRLTLDRDLVLRIARTGLTVISTSPFCAEKFEDPFYSKEWFILSDNSENPAKVPKSKGKKFYL</sequence>
<keyword evidence="1" id="KW-0378">Hydrolase</keyword>
<feature type="compositionally biased region" description="Basic and acidic residues" evidence="2">
    <location>
        <begin position="129"/>
        <end position="140"/>
    </location>
</feature>
<feature type="compositionally biased region" description="Low complexity" evidence="2">
    <location>
        <begin position="90"/>
        <end position="99"/>
    </location>
</feature>